<evidence type="ECO:0000313" key="3">
    <source>
        <dbReference type="Proteomes" id="UP000691718"/>
    </source>
</evidence>
<dbReference type="Proteomes" id="UP000691718">
    <property type="component" value="Unassembled WGS sequence"/>
</dbReference>
<evidence type="ECO:0000256" key="1">
    <source>
        <dbReference type="SAM" id="MobiDB-lite"/>
    </source>
</evidence>
<feature type="compositionally biased region" description="Basic residues" evidence="1">
    <location>
        <begin position="8"/>
        <end position="17"/>
    </location>
</feature>
<dbReference type="AlphaFoldDB" id="A0A8S3WD94"/>
<organism evidence="2 3">
    <name type="scientific">Parnassius apollo</name>
    <name type="common">Apollo butterfly</name>
    <name type="synonym">Papilio apollo</name>
    <dbReference type="NCBI Taxonomy" id="110799"/>
    <lineage>
        <taxon>Eukaryota</taxon>
        <taxon>Metazoa</taxon>
        <taxon>Ecdysozoa</taxon>
        <taxon>Arthropoda</taxon>
        <taxon>Hexapoda</taxon>
        <taxon>Insecta</taxon>
        <taxon>Pterygota</taxon>
        <taxon>Neoptera</taxon>
        <taxon>Endopterygota</taxon>
        <taxon>Lepidoptera</taxon>
        <taxon>Glossata</taxon>
        <taxon>Ditrysia</taxon>
        <taxon>Papilionoidea</taxon>
        <taxon>Papilionidae</taxon>
        <taxon>Parnassiinae</taxon>
        <taxon>Parnassini</taxon>
        <taxon>Parnassius</taxon>
        <taxon>Parnassius</taxon>
    </lineage>
</organism>
<protein>
    <submittedName>
        <fullName evidence="2">(apollo) hypothetical protein</fullName>
    </submittedName>
</protein>
<gene>
    <name evidence="2" type="ORF">PAPOLLO_LOCUS4700</name>
</gene>
<comment type="caution">
    <text evidence="2">The sequence shown here is derived from an EMBL/GenBank/DDBJ whole genome shotgun (WGS) entry which is preliminary data.</text>
</comment>
<sequence>MSVPALRQPKKSRKTTPLKKSIPCRKPEEEYVILTLKGDKKLVVTSDGYHGIIKMEGMYLCVLCGTELDLDDKCKAEHKNLQSHLKTFALFPHLEGFVENLIRQLNKNSCYCTICNVMVSTNFLMRHVEGEAHKQELERAVTRSTVYKPK</sequence>
<dbReference type="EMBL" id="CAJQZP010000287">
    <property type="protein sequence ID" value="CAG4952741.1"/>
    <property type="molecule type" value="Genomic_DNA"/>
</dbReference>
<feature type="region of interest" description="Disordered" evidence="1">
    <location>
        <begin position="1"/>
        <end position="20"/>
    </location>
</feature>
<evidence type="ECO:0000313" key="2">
    <source>
        <dbReference type="EMBL" id="CAG4952741.1"/>
    </source>
</evidence>
<dbReference type="OrthoDB" id="6874264at2759"/>
<accession>A0A8S3WD94</accession>
<reference evidence="2" key="1">
    <citation type="submission" date="2021-04" db="EMBL/GenBank/DDBJ databases">
        <authorList>
            <person name="Tunstrom K."/>
        </authorList>
    </citation>
    <scope>NUCLEOTIDE SEQUENCE</scope>
</reference>
<keyword evidence="3" id="KW-1185">Reference proteome</keyword>
<name>A0A8S3WD94_PARAO</name>
<proteinExistence type="predicted"/>